<feature type="region of interest" description="Disordered" evidence="1">
    <location>
        <begin position="1"/>
        <end position="66"/>
    </location>
</feature>
<proteinExistence type="predicted"/>
<dbReference type="OrthoDB" id="43547at2759"/>
<accession>A0A9Q3GIJ6</accession>
<keyword evidence="3" id="KW-1185">Reference proteome</keyword>
<feature type="compositionally biased region" description="Polar residues" evidence="1">
    <location>
        <begin position="8"/>
        <end position="21"/>
    </location>
</feature>
<organism evidence="2 3">
    <name type="scientific">Austropuccinia psidii MF-1</name>
    <dbReference type="NCBI Taxonomy" id="1389203"/>
    <lineage>
        <taxon>Eukaryota</taxon>
        <taxon>Fungi</taxon>
        <taxon>Dikarya</taxon>
        <taxon>Basidiomycota</taxon>
        <taxon>Pucciniomycotina</taxon>
        <taxon>Pucciniomycetes</taxon>
        <taxon>Pucciniales</taxon>
        <taxon>Sphaerophragmiaceae</taxon>
        <taxon>Austropuccinia</taxon>
    </lineage>
</organism>
<protein>
    <submittedName>
        <fullName evidence="2">Uncharacterized protein</fullName>
    </submittedName>
</protein>
<evidence type="ECO:0000256" key="1">
    <source>
        <dbReference type="SAM" id="MobiDB-lite"/>
    </source>
</evidence>
<sequence>MIIPSARSGASYNPASSSQTGYRRDYHRSQSVTEGKGSVNGSQTDKLCHSEVDNTVLPSNSTENTTRSLNGHIQSQKVGLQQLISAQGEPDPCRSVERLPEFLPDCEKIPWPSNDLQVTQWIASMDGKEKHVAFNRQIEKNYHPPPNEVPKTASVASSRNQKVKKKPQAQNKGKGKAPTTNSYSWNTASQIFNRMPYKMYFRWPEI</sequence>
<evidence type="ECO:0000313" key="2">
    <source>
        <dbReference type="EMBL" id="MBW0468773.1"/>
    </source>
</evidence>
<reference evidence="2" key="1">
    <citation type="submission" date="2021-03" db="EMBL/GenBank/DDBJ databases">
        <title>Draft genome sequence of rust myrtle Austropuccinia psidii MF-1, a brazilian biotype.</title>
        <authorList>
            <person name="Quecine M.C."/>
            <person name="Pachon D.M.R."/>
            <person name="Bonatelli M.L."/>
            <person name="Correr F.H."/>
            <person name="Franceschini L.M."/>
            <person name="Leite T.F."/>
            <person name="Margarido G.R.A."/>
            <person name="Almeida C.A."/>
            <person name="Ferrarezi J.A."/>
            <person name="Labate C.A."/>
        </authorList>
    </citation>
    <scope>NUCLEOTIDE SEQUENCE</scope>
    <source>
        <strain evidence="2">MF-1</strain>
    </source>
</reference>
<name>A0A9Q3GIJ6_9BASI</name>
<dbReference type="Proteomes" id="UP000765509">
    <property type="component" value="Unassembled WGS sequence"/>
</dbReference>
<dbReference type="EMBL" id="AVOT02001965">
    <property type="protein sequence ID" value="MBW0468773.1"/>
    <property type="molecule type" value="Genomic_DNA"/>
</dbReference>
<feature type="compositionally biased region" description="Polar residues" evidence="1">
    <location>
        <begin position="29"/>
        <end position="45"/>
    </location>
</feature>
<feature type="compositionally biased region" description="Polar residues" evidence="1">
    <location>
        <begin position="56"/>
        <end position="66"/>
    </location>
</feature>
<comment type="caution">
    <text evidence="2">The sequence shown here is derived from an EMBL/GenBank/DDBJ whole genome shotgun (WGS) entry which is preliminary data.</text>
</comment>
<evidence type="ECO:0000313" key="3">
    <source>
        <dbReference type="Proteomes" id="UP000765509"/>
    </source>
</evidence>
<feature type="region of interest" description="Disordered" evidence="1">
    <location>
        <begin position="139"/>
        <end position="183"/>
    </location>
</feature>
<gene>
    <name evidence="2" type="ORF">O181_008488</name>
</gene>
<dbReference type="AlphaFoldDB" id="A0A9Q3GIJ6"/>